<dbReference type="InterPro" id="IPR017900">
    <property type="entry name" value="4Fe4S_Fe_S_CS"/>
</dbReference>
<protein>
    <recommendedName>
        <fullName evidence="6">Ferredoxin</fullName>
    </recommendedName>
</protein>
<dbReference type="Pfam" id="PF13459">
    <property type="entry name" value="Fer4_15"/>
    <property type="match status" value="1"/>
</dbReference>
<evidence type="ECO:0000256" key="4">
    <source>
        <dbReference type="ARBA" id="ARBA00023004"/>
    </source>
</evidence>
<accession>A0A2M8DMS8</accession>
<dbReference type="Gene3D" id="3.30.70.20">
    <property type="match status" value="1"/>
</dbReference>
<evidence type="ECO:0000256" key="6">
    <source>
        <dbReference type="RuleBase" id="RU368020"/>
    </source>
</evidence>
<gene>
    <name evidence="8" type="ORF">CO077_01850</name>
</gene>
<dbReference type="GO" id="GO:0005506">
    <property type="term" value="F:iron ion binding"/>
    <property type="evidence" value="ECO:0007669"/>
    <property type="project" value="UniProtKB-UniRule"/>
</dbReference>
<evidence type="ECO:0000256" key="1">
    <source>
        <dbReference type="ARBA" id="ARBA00022448"/>
    </source>
</evidence>
<dbReference type="PRINTS" id="PR00352">
    <property type="entry name" value="3FE4SFRDOXIN"/>
</dbReference>
<dbReference type="AlphaFoldDB" id="A0A2M8DMS8"/>
<evidence type="ECO:0000313" key="8">
    <source>
        <dbReference type="EMBL" id="PJB99423.1"/>
    </source>
</evidence>
<keyword evidence="5 6" id="KW-0411">Iron-sulfur</keyword>
<dbReference type="PANTHER" id="PTHR36923">
    <property type="entry name" value="FERREDOXIN"/>
    <property type="match status" value="1"/>
</dbReference>
<evidence type="ECO:0000259" key="7">
    <source>
        <dbReference type="PROSITE" id="PS51379"/>
    </source>
</evidence>
<evidence type="ECO:0000256" key="3">
    <source>
        <dbReference type="ARBA" id="ARBA00022982"/>
    </source>
</evidence>
<proteinExistence type="predicted"/>
<evidence type="ECO:0000313" key="9">
    <source>
        <dbReference type="Proteomes" id="UP000228875"/>
    </source>
</evidence>
<dbReference type="GO" id="GO:0051536">
    <property type="term" value="F:iron-sulfur cluster binding"/>
    <property type="evidence" value="ECO:0007669"/>
    <property type="project" value="UniProtKB-KW"/>
</dbReference>
<dbReference type="Proteomes" id="UP000228875">
    <property type="component" value="Unassembled WGS sequence"/>
</dbReference>
<dbReference type="InterPro" id="IPR051269">
    <property type="entry name" value="Fe-S_cluster_ET"/>
</dbReference>
<dbReference type="InterPro" id="IPR017896">
    <property type="entry name" value="4Fe4S_Fe-S-bd"/>
</dbReference>
<name>A0A2M8DMS8_9BACT</name>
<dbReference type="PROSITE" id="PS51379">
    <property type="entry name" value="4FE4S_FER_2"/>
    <property type="match status" value="1"/>
</dbReference>
<keyword evidence="2 6" id="KW-0479">Metal-binding</keyword>
<sequence>MVKIIHQRKKCIGCGACAIACPKFFEIDKKDGLANLKNSKKIKNDFEIAIKDKNTNCAKKAVDICPVRIIKIRQ</sequence>
<comment type="caution">
    <text evidence="8">The sequence shown here is derived from an EMBL/GenBank/DDBJ whole genome shotgun (WGS) entry which is preliminary data.</text>
</comment>
<dbReference type="EMBL" id="PFTB01000044">
    <property type="protein sequence ID" value="PJB99423.1"/>
    <property type="molecule type" value="Genomic_DNA"/>
</dbReference>
<keyword evidence="4 6" id="KW-0408">Iron</keyword>
<dbReference type="GO" id="GO:0009055">
    <property type="term" value="F:electron transfer activity"/>
    <property type="evidence" value="ECO:0007669"/>
    <property type="project" value="UniProtKB-UniRule"/>
</dbReference>
<dbReference type="SUPFAM" id="SSF54862">
    <property type="entry name" value="4Fe-4S ferredoxins"/>
    <property type="match status" value="1"/>
</dbReference>
<organism evidence="8 9">
    <name type="scientific">Candidatus Nealsonbacteria bacterium CG_4_9_14_0_8_um_filter_35_12</name>
    <dbReference type="NCBI Taxonomy" id="1974692"/>
    <lineage>
        <taxon>Bacteria</taxon>
        <taxon>Candidatus Nealsoniibacteriota</taxon>
    </lineage>
</organism>
<feature type="domain" description="4Fe-4S ferredoxin-type" evidence="7">
    <location>
        <begin position="2"/>
        <end position="30"/>
    </location>
</feature>
<comment type="function">
    <text evidence="6">Ferredoxins are iron-sulfur proteins that transfer electrons in a wide variety of metabolic reactions.</text>
</comment>
<dbReference type="PANTHER" id="PTHR36923:SF3">
    <property type="entry name" value="FERREDOXIN"/>
    <property type="match status" value="1"/>
</dbReference>
<keyword evidence="3 6" id="KW-0249">Electron transport</keyword>
<dbReference type="PROSITE" id="PS00198">
    <property type="entry name" value="4FE4S_FER_1"/>
    <property type="match status" value="1"/>
</dbReference>
<evidence type="ECO:0000256" key="2">
    <source>
        <dbReference type="ARBA" id="ARBA00022723"/>
    </source>
</evidence>
<dbReference type="InterPro" id="IPR001080">
    <property type="entry name" value="3Fe4S_ferredoxin"/>
</dbReference>
<evidence type="ECO:0000256" key="5">
    <source>
        <dbReference type="ARBA" id="ARBA00023014"/>
    </source>
</evidence>
<reference evidence="9" key="1">
    <citation type="submission" date="2017-09" db="EMBL/GenBank/DDBJ databases">
        <title>Depth-based differentiation of microbial function through sediment-hosted aquifers and enrichment of novel symbionts in the deep terrestrial subsurface.</title>
        <authorList>
            <person name="Probst A.J."/>
            <person name="Ladd B."/>
            <person name="Jarett J.K."/>
            <person name="Geller-Mcgrath D.E."/>
            <person name="Sieber C.M.K."/>
            <person name="Emerson J.B."/>
            <person name="Anantharaman K."/>
            <person name="Thomas B.C."/>
            <person name="Malmstrom R."/>
            <person name="Stieglmeier M."/>
            <person name="Klingl A."/>
            <person name="Woyke T."/>
            <person name="Ryan C.M."/>
            <person name="Banfield J.F."/>
        </authorList>
    </citation>
    <scope>NUCLEOTIDE SEQUENCE [LARGE SCALE GENOMIC DNA]</scope>
</reference>
<keyword evidence="1 6" id="KW-0813">Transport</keyword>